<keyword evidence="2" id="KW-1185">Reference proteome</keyword>
<dbReference type="EMBL" id="JAHMHS010000011">
    <property type="protein sequence ID" value="KAK1729409.1"/>
    <property type="molecule type" value="Genomic_DNA"/>
</dbReference>
<evidence type="ECO:0000313" key="2">
    <source>
        <dbReference type="Proteomes" id="UP001244207"/>
    </source>
</evidence>
<proteinExistence type="predicted"/>
<dbReference type="Proteomes" id="UP001244207">
    <property type="component" value="Unassembled WGS sequence"/>
</dbReference>
<dbReference type="RefSeq" id="XP_060369464.1">
    <property type="nucleotide sequence ID" value="XM_060502335.1"/>
</dbReference>
<sequence>MKQKWAALLGALWGSIAVAFGELLRRIFQGTENKQDQMIDQEPNNELDERCYHTTHRMSGSERHFPQPWVRGLRVRMGSRVHFSLLPECPSPPTTRTVWTLWSLPTGIPRPDHRHGRTKKPGSCRWSQTFPRYNSPTKRCTVLTRIPMCM</sequence>
<dbReference type="AlphaFoldDB" id="A0AAD8XLA3"/>
<accession>A0AAD8XLA3</accession>
<dbReference type="GeneID" id="85386234"/>
<protein>
    <submittedName>
        <fullName evidence="1">Uncharacterized protein</fullName>
    </submittedName>
</protein>
<comment type="caution">
    <text evidence="1">The sequence shown here is derived from an EMBL/GenBank/DDBJ whole genome shotgun (WGS) entry which is preliminary data.</text>
</comment>
<name>A0AAD8XLA3_GLOAC</name>
<reference evidence="1" key="1">
    <citation type="submission" date="2021-12" db="EMBL/GenBank/DDBJ databases">
        <title>Comparative genomics, transcriptomics and evolutionary studies reveal genomic signatures of adaptation to plant cell wall in hemibiotrophic fungi.</title>
        <authorList>
            <consortium name="DOE Joint Genome Institute"/>
            <person name="Baroncelli R."/>
            <person name="Diaz J.F."/>
            <person name="Benocci T."/>
            <person name="Peng M."/>
            <person name="Battaglia E."/>
            <person name="Haridas S."/>
            <person name="Andreopoulos W."/>
            <person name="Labutti K."/>
            <person name="Pangilinan J."/>
            <person name="Floch G.L."/>
            <person name="Makela M.R."/>
            <person name="Henrissat B."/>
            <person name="Grigoriev I.V."/>
            <person name="Crouch J.A."/>
            <person name="De Vries R.P."/>
            <person name="Sukno S.A."/>
            <person name="Thon M.R."/>
        </authorList>
    </citation>
    <scope>NUCLEOTIDE SEQUENCE</scope>
    <source>
        <strain evidence="1">CBS 112980</strain>
    </source>
</reference>
<organism evidence="1 2">
    <name type="scientific">Glomerella acutata</name>
    <name type="common">Colletotrichum acutatum</name>
    <dbReference type="NCBI Taxonomy" id="27357"/>
    <lineage>
        <taxon>Eukaryota</taxon>
        <taxon>Fungi</taxon>
        <taxon>Dikarya</taxon>
        <taxon>Ascomycota</taxon>
        <taxon>Pezizomycotina</taxon>
        <taxon>Sordariomycetes</taxon>
        <taxon>Hypocreomycetidae</taxon>
        <taxon>Glomerellales</taxon>
        <taxon>Glomerellaceae</taxon>
        <taxon>Colletotrichum</taxon>
        <taxon>Colletotrichum acutatum species complex</taxon>
    </lineage>
</organism>
<evidence type="ECO:0000313" key="1">
    <source>
        <dbReference type="EMBL" id="KAK1729409.1"/>
    </source>
</evidence>
<gene>
    <name evidence="1" type="ORF">BDZ83DRAFT_31575</name>
</gene>